<organism evidence="2">
    <name type="scientific">Tanacetum cinerariifolium</name>
    <name type="common">Dalmatian daisy</name>
    <name type="synonym">Chrysanthemum cinerariifolium</name>
    <dbReference type="NCBI Taxonomy" id="118510"/>
    <lineage>
        <taxon>Eukaryota</taxon>
        <taxon>Viridiplantae</taxon>
        <taxon>Streptophyta</taxon>
        <taxon>Embryophyta</taxon>
        <taxon>Tracheophyta</taxon>
        <taxon>Spermatophyta</taxon>
        <taxon>Magnoliopsida</taxon>
        <taxon>eudicotyledons</taxon>
        <taxon>Gunneridae</taxon>
        <taxon>Pentapetalae</taxon>
        <taxon>asterids</taxon>
        <taxon>campanulids</taxon>
        <taxon>Asterales</taxon>
        <taxon>Asteraceae</taxon>
        <taxon>Asteroideae</taxon>
        <taxon>Anthemideae</taxon>
        <taxon>Anthemidinae</taxon>
        <taxon>Tanacetum</taxon>
    </lineage>
</organism>
<gene>
    <name evidence="2" type="ORF">Tci_924261</name>
</gene>
<evidence type="ECO:0000313" key="2">
    <source>
        <dbReference type="EMBL" id="GFD52292.1"/>
    </source>
</evidence>
<dbReference type="EMBL" id="BKCJ011780489">
    <property type="protein sequence ID" value="GFD52292.1"/>
    <property type="molecule type" value="Genomic_DNA"/>
</dbReference>
<protein>
    <submittedName>
        <fullName evidence="2">Uncharacterized protein</fullName>
    </submittedName>
</protein>
<sequence>AAAPAHSGGSPARPLRARWRRRRRAPAGQSGLPDWCWCPAYYRLCQLAHWARAGAYQRRARGRAAPVLLAQRRADTTATAATFSSRKVSLVKLA</sequence>
<reference evidence="2" key="1">
    <citation type="journal article" date="2019" name="Sci. Rep.">
        <title>Draft genome of Tanacetum cinerariifolium, the natural source of mosquito coil.</title>
        <authorList>
            <person name="Yamashiro T."/>
            <person name="Shiraishi A."/>
            <person name="Satake H."/>
            <person name="Nakayama K."/>
        </authorList>
    </citation>
    <scope>NUCLEOTIDE SEQUENCE</scope>
</reference>
<accession>A0A699WWY0</accession>
<feature type="compositionally biased region" description="Basic residues" evidence="1">
    <location>
        <begin position="15"/>
        <end position="25"/>
    </location>
</feature>
<feature type="region of interest" description="Disordered" evidence="1">
    <location>
        <begin position="1"/>
        <end position="30"/>
    </location>
</feature>
<feature type="compositionally biased region" description="Low complexity" evidence="1">
    <location>
        <begin position="1"/>
        <end position="14"/>
    </location>
</feature>
<evidence type="ECO:0000256" key="1">
    <source>
        <dbReference type="SAM" id="MobiDB-lite"/>
    </source>
</evidence>
<name>A0A699WWY0_TANCI</name>
<comment type="caution">
    <text evidence="2">The sequence shown here is derived from an EMBL/GenBank/DDBJ whole genome shotgun (WGS) entry which is preliminary data.</text>
</comment>
<proteinExistence type="predicted"/>
<dbReference type="AlphaFoldDB" id="A0A699WWY0"/>
<feature type="non-terminal residue" evidence="2">
    <location>
        <position position="1"/>
    </location>
</feature>